<evidence type="ECO:0000313" key="4">
    <source>
        <dbReference type="Proteomes" id="UP001230005"/>
    </source>
</evidence>
<feature type="region of interest" description="Disordered" evidence="1">
    <location>
        <begin position="39"/>
        <end position="60"/>
    </location>
</feature>
<protein>
    <recommendedName>
        <fullName evidence="5">Secreted protein</fullName>
    </recommendedName>
</protein>
<keyword evidence="2" id="KW-0812">Transmembrane</keyword>
<evidence type="ECO:0000313" key="3">
    <source>
        <dbReference type="EMBL" id="MDQ0256202.1"/>
    </source>
</evidence>
<sequence length="273" mass="30637">MTGVKAWVISGFVYLALVIAGYSLITGANPLASGEMHHVDHQEDNHGKGHGHNDHSYHPNDSEVLTEVSYKDGKLVVSVKDIEGTVLELRETHERLMHIIVVSDDLEEYYHFHPVEVGEGIFEVDASLEGGHYFVFVDIVPKGKEYVTYPITLEIGDHSHEDMVSPNLMADDNLLQTVNGKEVELVYSNLTAGEHVTLAFDLKDDTPLPYLGALGHVVIIDERIEQFIHVHPISHDETIFDAHFPSPGKYKLWAEFKFEETGVLVFPFVIEVE</sequence>
<organism evidence="3 4">
    <name type="scientific">Evansella vedderi</name>
    <dbReference type="NCBI Taxonomy" id="38282"/>
    <lineage>
        <taxon>Bacteria</taxon>
        <taxon>Bacillati</taxon>
        <taxon>Bacillota</taxon>
        <taxon>Bacilli</taxon>
        <taxon>Bacillales</taxon>
        <taxon>Bacillaceae</taxon>
        <taxon>Evansella</taxon>
    </lineage>
</organism>
<dbReference type="EMBL" id="JAUSUG010000015">
    <property type="protein sequence ID" value="MDQ0256202.1"/>
    <property type="molecule type" value="Genomic_DNA"/>
</dbReference>
<keyword evidence="2" id="KW-1133">Transmembrane helix</keyword>
<keyword evidence="4" id="KW-1185">Reference proteome</keyword>
<dbReference type="Proteomes" id="UP001230005">
    <property type="component" value="Unassembled WGS sequence"/>
</dbReference>
<accession>A0ABT9ZY85</accession>
<evidence type="ECO:0008006" key="5">
    <source>
        <dbReference type="Google" id="ProtNLM"/>
    </source>
</evidence>
<proteinExistence type="predicted"/>
<dbReference type="RefSeq" id="WP_307327965.1">
    <property type="nucleotide sequence ID" value="NZ_JAUSUG010000015.1"/>
</dbReference>
<keyword evidence="2" id="KW-0472">Membrane</keyword>
<name>A0ABT9ZY85_9BACI</name>
<gene>
    <name evidence="3" type="ORF">J2S74_003620</name>
</gene>
<feature type="transmembrane region" description="Helical" evidence="2">
    <location>
        <begin position="6"/>
        <end position="25"/>
    </location>
</feature>
<comment type="caution">
    <text evidence="3">The sequence shown here is derived from an EMBL/GenBank/DDBJ whole genome shotgun (WGS) entry which is preliminary data.</text>
</comment>
<evidence type="ECO:0000256" key="2">
    <source>
        <dbReference type="SAM" id="Phobius"/>
    </source>
</evidence>
<reference evidence="3 4" key="1">
    <citation type="submission" date="2023-07" db="EMBL/GenBank/DDBJ databases">
        <title>Genomic Encyclopedia of Type Strains, Phase IV (KMG-IV): sequencing the most valuable type-strain genomes for metagenomic binning, comparative biology and taxonomic classification.</title>
        <authorList>
            <person name="Goeker M."/>
        </authorList>
    </citation>
    <scope>NUCLEOTIDE SEQUENCE [LARGE SCALE GENOMIC DNA]</scope>
    <source>
        <strain evidence="3 4">DSM 9768</strain>
    </source>
</reference>
<evidence type="ECO:0000256" key="1">
    <source>
        <dbReference type="SAM" id="MobiDB-lite"/>
    </source>
</evidence>